<evidence type="ECO:0000313" key="7">
    <source>
        <dbReference type="EMBL" id="MPM07165.1"/>
    </source>
</evidence>
<sequence length="475" mass="54680">MLTIMKIYKKIKIKIIGILFIAGLSSCELLMQEPISDLTADSFWKSQTDAEVGVAAIYSSMSTALARGLWDWGELRGESFLPHEKEAYDQGELIFNNILNDNNATLWTQLYQVIGQANSAIKYIPSITMTPSLKNNLLAEAYTLRAWAYFYAVRVWGDVPLYTEPLEEIGPAMYRPREDKNYILENVVLVDLEKAYLMIDRTSVKRTRVNVAAICAMLMDVNAWMHRYERVVTIMNERVNGLNSSNWNLIATTPANFKNDWRGIFIEDPVLPASREVLFKMAYEVFGNGINQAVSYFASSQPKVWVSTYVKNSLYNAGTDMRFGSTQWESIDTQNSKLNRKFWYNGTVFSGTTGRDVDLVMYRYADIVLLYAEALAMTDNFSEAVYQLNRINTRAGNTAYFTADFVSQEELIDAILLERHREFLGEGKRWFDLVRCNRLNLLEERNNVIIKPNQIYFPIHRDHINQNPLIDQNPY</sequence>
<dbReference type="SUPFAM" id="SSF48452">
    <property type="entry name" value="TPR-like"/>
    <property type="match status" value="1"/>
</dbReference>
<feature type="domain" description="RagB/SusD" evidence="5">
    <location>
        <begin position="338"/>
        <end position="475"/>
    </location>
</feature>
<dbReference type="AlphaFoldDB" id="A0A644WTB0"/>
<dbReference type="GO" id="GO:0009279">
    <property type="term" value="C:cell outer membrane"/>
    <property type="evidence" value="ECO:0007669"/>
    <property type="project" value="UniProtKB-SubCell"/>
</dbReference>
<dbReference type="PROSITE" id="PS51257">
    <property type="entry name" value="PROKAR_LIPOPROTEIN"/>
    <property type="match status" value="1"/>
</dbReference>
<dbReference type="InterPro" id="IPR011990">
    <property type="entry name" value="TPR-like_helical_dom_sf"/>
</dbReference>
<keyword evidence="3" id="KW-0472">Membrane</keyword>
<dbReference type="InterPro" id="IPR012944">
    <property type="entry name" value="SusD_RagB_dom"/>
</dbReference>
<evidence type="ECO:0008006" key="8">
    <source>
        <dbReference type="Google" id="ProtNLM"/>
    </source>
</evidence>
<evidence type="ECO:0000256" key="2">
    <source>
        <dbReference type="ARBA" id="ARBA00022729"/>
    </source>
</evidence>
<dbReference type="EMBL" id="VSSQ01001306">
    <property type="protein sequence ID" value="MPM07165.1"/>
    <property type="molecule type" value="Genomic_DNA"/>
</dbReference>
<keyword evidence="4" id="KW-0998">Cell outer membrane</keyword>
<evidence type="ECO:0000259" key="6">
    <source>
        <dbReference type="Pfam" id="PF14322"/>
    </source>
</evidence>
<evidence type="ECO:0000256" key="4">
    <source>
        <dbReference type="ARBA" id="ARBA00023237"/>
    </source>
</evidence>
<protein>
    <recommendedName>
        <fullName evidence="8">SusD-like protein</fullName>
    </recommendedName>
</protein>
<dbReference type="Pfam" id="PF14322">
    <property type="entry name" value="SusD-like_3"/>
    <property type="match status" value="1"/>
</dbReference>
<dbReference type="Pfam" id="PF07980">
    <property type="entry name" value="SusD_RagB"/>
    <property type="match status" value="1"/>
</dbReference>
<reference evidence="7" key="1">
    <citation type="submission" date="2019-08" db="EMBL/GenBank/DDBJ databases">
        <authorList>
            <person name="Kucharzyk K."/>
            <person name="Murdoch R.W."/>
            <person name="Higgins S."/>
            <person name="Loffler F."/>
        </authorList>
    </citation>
    <scope>NUCLEOTIDE SEQUENCE</scope>
</reference>
<organism evidence="7">
    <name type="scientific">bioreactor metagenome</name>
    <dbReference type="NCBI Taxonomy" id="1076179"/>
    <lineage>
        <taxon>unclassified sequences</taxon>
        <taxon>metagenomes</taxon>
        <taxon>ecological metagenomes</taxon>
    </lineage>
</organism>
<feature type="domain" description="SusD-like N-terminal" evidence="6">
    <location>
        <begin position="98"/>
        <end position="218"/>
    </location>
</feature>
<dbReference type="Gene3D" id="1.25.40.390">
    <property type="match status" value="1"/>
</dbReference>
<accession>A0A644WTB0</accession>
<evidence type="ECO:0000256" key="1">
    <source>
        <dbReference type="ARBA" id="ARBA00004442"/>
    </source>
</evidence>
<evidence type="ECO:0000259" key="5">
    <source>
        <dbReference type="Pfam" id="PF07980"/>
    </source>
</evidence>
<name>A0A644WTB0_9ZZZZ</name>
<proteinExistence type="predicted"/>
<gene>
    <name evidence="7" type="ORF">SDC9_53471</name>
</gene>
<comment type="caution">
    <text evidence="7">The sequence shown here is derived from an EMBL/GenBank/DDBJ whole genome shotgun (WGS) entry which is preliminary data.</text>
</comment>
<comment type="subcellular location">
    <subcellularLocation>
        <location evidence="1">Cell outer membrane</location>
    </subcellularLocation>
</comment>
<dbReference type="InterPro" id="IPR033985">
    <property type="entry name" value="SusD-like_N"/>
</dbReference>
<evidence type="ECO:0000256" key="3">
    <source>
        <dbReference type="ARBA" id="ARBA00023136"/>
    </source>
</evidence>
<keyword evidence="2" id="KW-0732">Signal</keyword>